<sequence length="257" mass="28388">MTWERNTRTTPSPCNKSLQQQTSFAALIIDPPLLPLHQHPVFAAATETAQGSIAQTMEAAAAAAATAASATHKKSSSFKLRSPSLNSLRLRRIFDLFDKNGDGMITSQEISQALSLLGLDADFSELEFTIQSHIKPHSTGLSFEDFVSLHQSLDSSFFGCDNNAAKEEASTNDIGDQDRVRMEESDLSEAFKVFDEDGDGYISAHELQVVLRKLGLPEAKEIDRIQKMIVTVDSNHDGRVDFFEFKDMMRSVLVRSS</sequence>
<keyword evidence="6" id="KW-1185">Reference proteome</keyword>
<dbReference type="GO" id="GO:0005509">
    <property type="term" value="F:calcium ion binding"/>
    <property type="evidence" value="ECO:0007669"/>
    <property type="project" value="InterPro"/>
</dbReference>
<evidence type="ECO:0000256" key="2">
    <source>
        <dbReference type="ARBA" id="ARBA00022737"/>
    </source>
</evidence>
<dbReference type="Proteomes" id="UP001151529">
    <property type="component" value="Chromosome 4"/>
</dbReference>
<dbReference type="PROSITE" id="PS00018">
    <property type="entry name" value="EF_HAND_1"/>
    <property type="match status" value="3"/>
</dbReference>
<dbReference type="Pfam" id="PF13499">
    <property type="entry name" value="EF-hand_7"/>
    <property type="match status" value="1"/>
</dbReference>
<dbReference type="InterPro" id="IPR039647">
    <property type="entry name" value="EF_hand_pair_protein_CML-like"/>
</dbReference>
<dbReference type="AlphaFoldDB" id="A0A9Q0TBL5"/>
<keyword evidence="2" id="KW-0677">Repeat</keyword>
<dbReference type="SUPFAM" id="SSF47473">
    <property type="entry name" value="EF-hand"/>
    <property type="match status" value="1"/>
</dbReference>
<dbReference type="PANTHER" id="PTHR10891">
    <property type="entry name" value="EF-HAND CALCIUM-BINDING DOMAIN CONTAINING PROTEIN"/>
    <property type="match status" value="1"/>
</dbReference>
<dbReference type="InterPro" id="IPR002048">
    <property type="entry name" value="EF_hand_dom"/>
</dbReference>
<evidence type="ECO:0000313" key="5">
    <source>
        <dbReference type="EMBL" id="KAJ6708499.1"/>
    </source>
</evidence>
<feature type="domain" description="EF-hand" evidence="4">
    <location>
        <begin position="85"/>
        <end position="120"/>
    </location>
</feature>
<dbReference type="InterPro" id="IPR011992">
    <property type="entry name" value="EF-hand-dom_pair"/>
</dbReference>
<proteinExistence type="predicted"/>
<gene>
    <name evidence="5" type="ORF">OIU85_028735</name>
</gene>
<name>A0A9Q0TBL5_SALVM</name>
<dbReference type="Pfam" id="PF13405">
    <property type="entry name" value="EF-hand_6"/>
    <property type="match status" value="1"/>
</dbReference>
<accession>A0A9Q0TBL5</accession>
<protein>
    <submittedName>
        <fullName evidence="5">CALCIUM BINDING</fullName>
    </submittedName>
</protein>
<dbReference type="PROSITE" id="PS50222">
    <property type="entry name" value="EF_HAND_2"/>
    <property type="match status" value="3"/>
</dbReference>
<dbReference type="SMART" id="SM00054">
    <property type="entry name" value="EFh"/>
    <property type="match status" value="3"/>
</dbReference>
<dbReference type="EMBL" id="JAPFFL010000008">
    <property type="protein sequence ID" value="KAJ6708499.1"/>
    <property type="molecule type" value="Genomic_DNA"/>
</dbReference>
<evidence type="ECO:0000256" key="3">
    <source>
        <dbReference type="ARBA" id="ARBA00022837"/>
    </source>
</evidence>
<dbReference type="FunFam" id="1.10.238.10:FF:000777">
    <property type="entry name" value="Uncharacterized protein"/>
    <property type="match status" value="1"/>
</dbReference>
<keyword evidence="1" id="KW-0479">Metal-binding</keyword>
<feature type="domain" description="EF-hand" evidence="4">
    <location>
        <begin position="182"/>
        <end position="217"/>
    </location>
</feature>
<dbReference type="CDD" id="cd00051">
    <property type="entry name" value="EFh"/>
    <property type="match status" value="1"/>
</dbReference>
<dbReference type="Gene3D" id="1.10.238.10">
    <property type="entry name" value="EF-hand"/>
    <property type="match status" value="2"/>
</dbReference>
<feature type="domain" description="EF-hand" evidence="4">
    <location>
        <begin position="220"/>
        <end position="255"/>
    </location>
</feature>
<reference evidence="5" key="2">
    <citation type="journal article" date="2023" name="Int. J. Mol. Sci.">
        <title>De Novo Assembly and Annotation of 11 Diverse Shrub Willow (Salix) Genomes Reveals Novel Gene Organization in Sex-Linked Regions.</title>
        <authorList>
            <person name="Hyden B."/>
            <person name="Feng K."/>
            <person name="Yates T.B."/>
            <person name="Jawdy S."/>
            <person name="Cereghino C."/>
            <person name="Smart L.B."/>
            <person name="Muchero W."/>
        </authorList>
    </citation>
    <scope>NUCLEOTIDE SEQUENCE [LARGE SCALE GENOMIC DNA]</scope>
    <source>
        <tissue evidence="5">Shoot tip</tissue>
    </source>
</reference>
<comment type="caution">
    <text evidence="5">The sequence shown here is derived from an EMBL/GenBank/DDBJ whole genome shotgun (WGS) entry which is preliminary data.</text>
</comment>
<evidence type="ECO:0000259" key="4">
    <source>
        <dbReference type="PROSITE" id="PS50222"/>
    </source>
</evidence>
<dbReference type="InterPro" id="IPR018247">
    <property type="entry name" value="EF_Hand_1_Ca_BS"/>
</dbReference>
<evidence type="ECO:0000256" key="1">
    <source>
        <dbReference type="ARBA" id="ARBA00022723"/>
    </source>
</evidence>
<evidence type="ECO:0000313" key="6">
    <source>
        <dbReference type="Proteomes" id="UP001151529"/>
    </source>
</evidence>
<reference evidence="5" key="1">
    <citation type="submission" date="2022-11" db="EMBL/GenBank/DDBJ databases">
        <authorList>
            <person name="Hyden B.L."/>
            <person name="Feng K."/>
            <person name="Yates T."/>
            <person name="Jawdy S."/>
            <person name="Smart L.B."/>
            <person name="Muchero W."/>
        </authorList>
    </citation>
    <scope>NUCLEOTIDE SEQUENCE</scope>
    <source>
        <tissue evidence="5">Shoot tip</tissue>
    </source>
</reference>
<keyword evidence="3" id="KW-0106">Calcium</keyword>
<dbReference type="OrthoDB" id="26525at2759"/>
<organism evidence="5 6">
    <name type="scientific">Salix viminalis</name>
    <name type="common">Common osier</name>
    <name type="synonym">Basket willow</name>
    <dbReference type="NCBI Taxonomy" id="40686"/>
    <lineage>
        <taxon>Eukaryota</taxon>
        <taxon>Viridiplantae</taxon>
        <taxon>Streptophyta</taxon>
        <taxon>Embryophyta</taxon>
        <taxon>Tracheophyta</taxon>
        <taxon>Spermatophyta</taxon>
        <taxon>Magnoliopsida</taxon>
        <taxon>eudicotyledons</taxon>
        <taxon>Gunneridae</taxon>
        <taxon>Pentapetalae</taxon>
        <taxon>rosids</taxon>
        <taxon>fabids</taxon>
        <taxon>Malpighiales</taxon>
        <taxon>Salicaceae</taxon>
        <taxon>Saliceae</taxon>
        <taxon>Salix</taxon>
    </lineage>
</organism>